<sequence>MESIEKFISANRKAFDQATPPQEVWENIARTFDGEALIKRKKKSLFIRSIASIAAMLLLVCTAGILVYQSQVSSRNNYSRINPDLAKQQVAYASLIHEKLDTLSAMSANNPKLYQEFSTVIDKMQANYKQLKIELIQSPNQERTLEAMINNLKMQIEVLNQQLAILNSVHQEEKRVRYEQL</sequence>
<accession>A0ABP9C3F3</accession>
<keyword evidence="2" id="KW-1133">Transmembrane helix</keyword>
<evidence type="ECO:0000313" key="4">
    <source>
        <dbReference type="Proteomes" id="UP001501411"/>
    </source>
</evidence>
<proteinExistence type="predicted"/>
<protein>
    <recommendedName>
        <fullName evidence="5">Anti-sigma factor</fullName>
    </recommendedName>
</protein>
<dbReference type="Proteomes" id="UP001501411">
    <property type="component" value="Unassembled WGS sequence"/>
</dbReference>
<gene>
    <name evidence="3" type="ORF">GCM10023231_36400</name>
</gene>
<dbReference type="EMBL" id="BAABIQ010000043">
    <property type="protein sequence ID" value="GAA4804051.1"/>
    <property type="molecule type" value="Genomic_DNA"/>
</dbReference>
<comment type="caution">
    <text evidence="3">The sequence shown here is derived from an EMBL/GenBank/DDBJ whole genome shotgun (WGS) entry which is preliminary data.</text>
</comment>
<evidence type="ECO:0008006" key="5">
    <source>
        <dbReference type="Google" id="ProtNLM"/>
    </source>
</evidence>
<feature type="coiled-coil region" evidence="1">
    <location>
        <begin position="114"/>
        <end position="169"/>
    </location>
</feature>
<evidence type="ECO:0000313" key="3">
    <source>
        <dbReference type="EMBL" id="GAA4804051.1"/>
    </source>
</evidence>
<dbReference type="RefSeq" id="WP_345234081.1">
    <property type="nucleotide sequence ID" value="NZ_BAABIQ010000043.1"/>
</dbReference>
<keyword evidence="2" id="KW-0812">Transmembrane</keyword>
<evidence type="ECO:0000256" key="1">
    <source>
        <dbReference type="SAM" id="Coils"/>
    </source>
</evidence>
<feature type="transmembrane region" description="Helical" evidence="2">
    <location>
        <begin position="45"/>
        <end position="68"/>
    </location>
</feature>
<name>A0ABP9C3F3_9SPHI</name>
<evidence type="ECO:0000256" key="2">
    <source>
        <dbReference type="SAM" id="Phobius"/>
    </source>
</evidence>
<keyword evidence="1" id="KW-0175">Coiled coil</keyword>
<keyword evidence="2" id="KW-0472">Membrane</keyword>
<organism evidence="3 4">
    <name type="scientific">Olivibacter ginsenosidimutans</name>
    <dbReference type="NCBI Taxonomy" id="1176537"/>
    <lineage>
        <taxon>Bacteria</taxon>
        <taxon>Pseudomonadati</taxon>
        <taxon>Bacteroidota</taxon>
        <taxon>Sphingobacteriia</taxon>
        <taxon>Sphingobacteriales</taxon>
        <taxon>Sphingobacteriaceae</taxon>
        <taxon>Olivibacter</taxon>
    </lineage>
</organism>
<keyword evidence="4" id="KW-1185">Reference proteome</keyword>
<reference evidence="4" key="1">
    <citation type="journal article" date="2019" name="Int. J. Syst. Evol. Microbiol.">
        <title>The Global Catalogue of Microorganisms (GCM) 10K type strain sequencing project: providing services to taxonomists for standard genome sequencing and annotation.</title>
        <authorList>
            <consortium name="The Broad Institute Genomics Platform"/>
            <consortium name="The Broad Institute Genome Sequencing Center for Infectious Disease"/>
            <person name="Wu L."/>
            <person name="Ma J."/>
        </authorList>
    </citation>
    <scope>NUCLEOTIDE SEQUENCE [LARGE SCALE GENOMIC DNA]</scope>
    <source>
        <strain evidence="4">JCM 18200</strain>
    </source>
</reference>